<evidence type="ECO:0000313" key="3">
    <source>
        <dbReference type="Proteomes" id="UP000186955"/>
    </source>
</evidence>
<gene>
    <name evidence="2" type="ORF">PENSUB_9667</name>
</gene>
<accession>A0A1Q5TCZ7</accession>
<evidence type="ECO:0000256" key="1">
    <source>
        <dbReference type="SAM" id="MobiDB-lite"/>
    </source>
</evidence>
<keyword evidence="3" id="KW-1185">Reference proteome</keyword>
<comment type="caution">
    <text evidence="2">The sequence shown here is derived from an EMBL/GenBank/DDBJ whole genome shotgun (WGS) entry which is preliminary data.</text>
</comment>
<name>A0A1Q5TCZ7_9EURO</name>
<dbReference type="EMBL" id="MNBE01000682">
    <property type="protein sequence ID" value="OKO98087.1"/>
    <property type="molecule type" value="Genomic_DNA"/>
</dbReference>
<reference evidence="2 3" key="1">
    <citation type="submission" date="2016-10" db="EMBL/GenBank/DDBJ databases">
        <title>Genome sequence of the ascomycete fungus Penicillium subrubescens.</title>
        <authorList>
            <person name="De Vries R.P."/>
            <person name="Peng M."/>
            <person name="Dilokpimol A."/>
            <person name="Hilden K."/>
            <person name="Makela M.R."/>
            <person name="Grigoriev I."/>
            <person name="Riley R."/>
            <person name="Granchi Z."/>
        </authorList>
    </citation>
    <scope>NUCLEOTIDE SEQUENCE [LARGE SCALE GENOMIC DNA]</scope>
    <source>
        <strain evidence="2 3">CBS 132785</strain>
    </source>
</reference>
<protein>
    <submittedName>
        <fullName evidence="2">Uncharacterized protein</fullName>
    </submittedName>
</protein>
<feature type="region of interest" description="Disordered" evidence="1">
    <location>
        <begin position="1"/>
        <end position="36"/>
    </location>
</feature>
<dbReference type="AlphaFoldDB" id="A0A1Q5TCZ7"/>
<sequence>MSSTPPPEHRGQQRPHASEPEEEAAPSLPPQYRHPELDFLHSQLKEIVPPAPNQMDLI</sequence>
<evidence type="ECO:0000313" key="2">
    <source>
        <dbReference type="EMBL" id="OKO98087.1"/>
    </source>
</evidence>
<proteinExistence type="predicted"/>
<dbReference type="Proteomes" id="UP000186955">
    <property type="component" value="Unassembled WGS sequence"/>
</dbReference>
<organism evidence="2 3">
    <name type="scientific">Penicillium subrubescens</name>
    <dbReference type="NCBI Taxonomy" id="1316194"/>
    <lineage>
        <taxon>Eukaryota</taxon>
        <taxon>Fungi</taxon>
        <taxon>Dikarya</taxon>
        <taxon>Ascomycota</taxon>
        <taxon>Pezizomycotina</taxon>
        <taxon>Eurotiomycetes</taxon>
        <taxon>Eurotiomycetidae</taxon>
        <taxon>Eurotiales</taxon>
        <taxon>Aspergillaceae</taxon>
        <taxon>Penicillium</taxon>
    </lineage>
</organism>
<feature type="compositionally biased region" description="Basic and acidic residues" evidence="1">
    <location>
        <begin position="7"/>
        <end position="19"/>
    </location>
</feature>